<dbReference type="PANTHER" id="PTHR32219">
    <property type="entry name" value="RNA-BINDING PROTEIN YLMH-RELATED"/>
    <property type="match status" value="1"/>
</dbReference>
<keyword evidence="8 12" id="KW-0472">Membrane</keyword>
<keyword evidence="14" id="KW-1185">Reference proteome</keyword>
<comment type="subcellular location">
    <subcellularLocation>
        <location evidence="1">Cell membrane</location>
        <topology evidence="1">Single-pass membrane protein</topology>
    </subcellularLocation>
    <subcellularLocation>
        <location evidence="2">Endoplasmic reticulum membrane</location>
        <topology evidence="2">Single-pass membrane protein</topology>
    </subcellularLocation>
</comment>
<dbReference type="Proteomes" id="UP001291926">
    <property type="component" value="Unassembled WGS sequence"/>
</dbReference>
<keyword evidence="7 10" id="KW-0175">Coiled coil</keyword>
<feature type="coiled-coil region" evidence="10">
    <location>
        <begin position="81"/>
        <end position="143"/>
    </location>
</feature>
<feature type="compositionally biased region" description="Basic and acidic residues" evidence="11">
    <location>
        <begin position="435"/>
        <end position="448"/>
    </location>
</feature>
<dbReference type="PANTHER" id="PTHR32219:SF2">
    <property type="entry name" value="PROTON PUMP-INTERACTOR 1"/>
    <property type="match status" value="1"/>
</dbReference>
<evidence type="ECO:0000256" key="10">
    <source>
        <dbReference type="SAM" id="Coils"/>
    </source>
</evidence>
<evidence type="ECO:0000313" key="14">
    <source>
        <dbReference type="Proteomes" id="UP001291926"/>
    </source>
</evidence>
<evidence type="ECO:0000256" key="12">
    <source>
        <dbReference type="SAM" id="Phobius"/>
    </source>
</evidence>
<comment type="similarity">
    <text evidence="9">Belongs to the plant Proton pump-interactor protein family.</text>
</comment>
<evidence type="ECO:0000256" key="7">
    <source>
        <dbReference type="ARBA" id="ARBA00023054"/>
    </source>
</evidence>
<reference evidence="13 14" key="1">
    <citation type="journal article" date="2023" name="bioRxiv">
        <title>Genome report: Whole genome sequence and annotation of Penstemon davidsonii.</title>
        <authorList>
            <person name="Ostevik K.L."/>
            <person name="Alabady M."/>
            <person name="Zhang M."/>
            <person name="Rausher M.D."/>
        </authorList>
    </citation>
    <scope>NUCLEOTIDE SEQUENCE [LARGE SCALE GENOMIC DNA]</scope>
    <source>
        <strain evidence="13">DNT005</strain>
        <tissue evidence="13">Whole leaf</tissue>
    </source>
</reference>
<keyword evidence="4 12" id="KW-0812">Transmembrane</keyword>
<evidence type="ECO:0000256" key="1">
    <source>
        <dbReference type="ARBA" id="ARBA00004162"/>
    </source>
</evidence>
<evidence type="ECO:0000256" key="6">
    <source>
        <dbReference type="ARBA" id="ARBA00022989"/>
    </source>
</evidence>
<feature type="region of interest" description="Disordered" evidence="11">
    <location>
        <begin position="373"/>
        <end position="529"/>
    </location>
</feature>
<feature type="coiled-coil region" evidence="10">
    <location>
        <begin position="262"/>
        <end position="303"/>
    </location>
</feature>
<dbReference type="EMBL" id="JAYDYQ010002533">
    <property type="protein sequence ID" value="KAK4484712.1"/>
    <property type="molecule type" value="Genomic_DNA"/>
</dbReference>
<protein>
    <recommendedName>
        <fullName evidence="15">Proton pump-interactor 1</fullName>
    </recommendedName>
</protein>
<evidence type="ECO:0000256" key="8">
    <source>
        <dbReference type="ARBA" id="ARBA00023136"/>
    </source>
</evidence>
<evidence type="ECO:0000256" key="11">
    <source>
        <dbReference type="SAM" id="MobiDB-lite"/>
    </source>
</evidence>
<feature type="compositionally biased region" description="Basic and acidic residues" evidence="11">
    <location>
        <begin position="492"/>
        <end position="516"/>
    </location>
</feature>
<feature type="transmembrane region" description="Helical" evidence="12">
    <location>
        <begin position="543"/>
        <end position="566"/>
    </location>
</feature>
<gene>
    <name evidence="13" type="ORF">RD792_007304</name>
</gene>
<evidence type="ECO:0008006" key="15">
    <source>
        <dbReference type="Google" id="ProtNLM"/>
    </source>
</evidence>
<proteinExistence type="inferred from homology"/>
<dbReference type="InterPro" id="IPR055282">
    <property type="entry name" value="PPI1-4"/>
</dbReference>
<keyword evidence="5" id="KW-0256">Endoplasmic reticulum</keyword>
<evidence type="ECO:0000256" key="5">
    <source>
        <dbReference type="ARBA" id="ARBA00022824"/>
    </source>
</evidence>
<organism evidence="13 14">
    <name type="scientific">Penstemon davidsonii</name>
    <dbReference type="NCBI Taxonomy" id="160366"/>
    <lineage>
        <taxon>Eukaryota</taxon>
        <taxon>Viridiplantae</taxon>
        <taxon>Streptophyta</taxon>
        <taxon>Embryophyta</taxon>
        <taxon>Tracheophyta</taxon>
        <taxon>Spermatophyta</taxon>
        <taxon>Magnoliopsida</taxon>
        <taxon>eudicotyledons</taxon>
        <taxon>Gunneridae</taxon>
        <taxon>Pentapetalae</taxon>
        <taxon>asterids</taxon>
        <taxon>lamiids</taxon>
        <taxon>Lamiales</taxon>
        <taxon>Plantaginaceae</taxon>
        <taxon>Cheloneae</taxon>
        <taxon>Penstemon</taxon>
    </lineage>
</organism>
<evidence type="ECO:0000256" key="2">
    <source>
        <dbReference type="ARBA" id="ARBA00004389"/>
    </source>
</evidence>
<name>A0ABR0D682_9LAMI</name>
<comment type="caution">
    <text evidence="13">The sequence shown here is derived from an EMBL/GenBank/DDBJ whole genome shotgun (WGS) entry which is preliminary data.</text>
</comment>
<accession>A0ABR0D682</accession>
<keyword evidence="6 12" id="KW-1133">Transmembrane helix</keyword>
<evidence type="ECO:0000256" key="4">
    <source>
        <dbReference type="ARBA" id="ARBA00022692"/>
    </source>
</evidence>
<evidence type="ECO:0000256" key="9">
    <source>
        <dbReference type="ARBA" id="ARBA00038080"/>
    </source>
</evidence>
<keyword evidence="3" id="KW-1003">Cell membrane</keyword>
<sequence>MGVEVAESNLAINVENSSEANMPVENGKLNITFGSHGVEEPPKVEVNKVSESNLPKDAVDEWPEPKQIHSFYVVKYRPIEDQNLKVKLDLAEKELQKKNQARVQIIEKLKAKRGDRSQLIGQLRALGDENKQFRSVMDEKRKEMEPLQQALGKLRGSSGGGSGGGREKSTVICSSEEELNDVIKSYQYRIQHESIPLSEEKQILREIKQLEATREKVIAYAAERAKIQDSLGEKGAIQDQVKLIGVGLDGVRKEKQVIYTKIKQLDEEKLAIEKDIGVLEDELTALTQKRDAIYDNIREMRKQREEGNTPFYENRMLLTKAKVLAANKDVAALKELQDTEVDKFVSLWNSNKAFRDDYEKRILTSLDMRQLSRDGRLRNSNEKPLVPVEKPTPSQPEVVKTTAKQQQPPKAEIPPPAQVDATEQKVQKGGKAAKNLKEGNKKTEKIDVEDKEEEVVLPTEKEREKRARKKTGAGGAAVESEEATEAVAEVAEPEKMEEKVETLVPQKNKDRKENAIRNRGGRPRGGADSLPKAILKRKKATNYWVYIAPAAALVVLVLMVIGYSYLS</sequence>
<evidence type="ECO:0000256" key="3">
    <source>
        <dbReference type="ARBA" id="ARBA00022475"/>
    </source>
</evidence>
<evidence type="ECO:0000313" key="13">
    <source>
        <dbReference type="EMBL" id="KAK4484712.1"/>
    </source>
</evidence>